<evidence type="ECO:0000313" key="1">
    <source>
        <dbReference type="EMBL" id="QDT66251.1"/>
    </source>
</evidence>
<keyword evidence="2" id="KW-1185">Reference proteome</keyword>
<dbReference type="Proteomes" id="UP000319976">
    <property type="component" value="Chromosome"/>
</dbReference>
<proteinExistence type="predicted"/>
<gene>
    <name evidence="1" type="ORF">V22_35160</name>
</gene>
<protein>
    <submittedName>
        <fullName evidence="1">Uncharacterized protein</fullName>
    </submittedName>
</protein>
<reference evidence="1 2" key="1">
    <citation type="submission" date="2019-02" db="EMBL/GenBank/DDBJ databases">
        <title>Deep-cultivation of Planctomycetes and their phenomic and genomic characterization uncovers novel biology.</title>
        <authorList>
            <person name="Wiegand S."/>
            <person name="Jogler M."/>
            <person name="Boedeker C."/>
            <person name="Pinto D."/>
            <person name="Vollmers J."/>
            <person name="Rivas-Marin E."/>
            <person name="Kohn T."/>
            <person name="Peeters S.H."/>
            <person name="Heuer A."/>
            <person name="Rast P."/>
            <person name="Oberbeckmann S."/>
            <person name="Bunk B."/>
            <person name="Jeske O."/>
            <person name="Meyerdierks A."/>
            <person name="Storesund J.E."/>
            <person name="Kallscheuer N."/>
            <person name="Luecker S."/>
            <person name="Lage O.M."/>
            <person name="Pohl T."/>
            <person name="Merkel B.J."/>
            <person name="Hornburger P."/>
            <person name="Mueller R.-W."/>
            <person name="Bruemmer F."/>
            <person name="Labrenz M."/>
            <person name="Spormann A.M."/>
            <person name="Op den Camp H."/>
            <person name="Overmann J."/>
            <person name="Amann R."/>
            <person name="Jetten M.S.M."/>
            <person name="Mascher T."/>
            <person name="Medema M.H."/>
            <person name="Devos D.P."/>
            <person name="Kaster A.-K."/>
            <person name="Ovreas L."/>
            <person name="Rohde M."/>
            <person name="Galperin M.Y."/>
            <person name="Jogler C."/>
        </authorList>
    </citation>
    <scope>NUCLEOTIDE SEQUENCE [LARGE SCALE GENOMIC DNA]</scope>
    <source>
        <strain evidence="1 2">V22</strain>
    </source>
</reference>
<dbReference type="EMBL" id="CP036316">
    <property type="protein sequence ID" value="QDT66251.1"/>
    <property type="molecule type" value="Genomic_DNA"/>
</dbReference>
<dbReference type="AlphaFoldDB" id="A0A517TD00"/>
<dbReference type="KEGG" id="chya:V22_35160"/>
<organism evidence="1 2">
    <name type="scientific">Calycomorphotria hydatis</name>
    <dbReference type="NCBI Taxonomy" id="2528027"/>
    <lineage>
        <taxon>Bacteria</taxon>
        <taxon>Pseudomonadati</taxon>
        <taxon>Planctomycetota</taxon>
        <taxon>Planctomycetia</taxon>
        <taxon>Planctomycetales</taxon>
        <taxon>Planctomycetaceae</taxon>
        <taxon>Calycomorphotria</taxon>
    </lineage>
</organism>
<evidence type="ECO:0000313" key="2">
    <source>
        <dbReference type="Proteomes" id="UP000319976"/>
    </source>
</evidence>
<dbReference type="RefSeq" id="WP_145265196.1">
    <property type="nucleotide sequence ID" value="NZ_CP036316.1"/>
</dbReference>
<dbReference type="OrthoDB" id="274237at2"/>
<accession>A0A517TD00</accession>
<sequence>MSFTFDADVNDVDAEETDIFDEEQELSFFDEEEFLAMGIDPSMPTDSKPGSESKVMMLAARYSAGLPLWHDMDRYDHGPAGFDLAAFGVQESASDQDLED</sequence>
<name>A0A517TD00_9PLAN</name>